<keyword evidence="2" id="KW-0378">Hydrolase</keyword>
<comment type="caution">
    <text evidence="7">The sequence shown here is derived from an EMBL/GenBank/DDBJ whole genome shotgun (WGS) entry which is preliminary data.</text>
</comment>
<evidence type="ECO:0000256" key="1">
    <source>
        <dbReference type="ARBA" id="ARBA00022741"/>
    </source>
</evidence>
<dbReference type="PROSITE" id="PS51194">
    <property type="entry name" value="HELICASE_CTER"/>
    <property type="match status" value="1"/>
</dbReference>
<dbReference type="AlphaFoldDB" id="S8CI30"/>
<evidence type="ECO:0000259" key="6">
    <source>
        <dbReference type="PROSITE" id="PS51194"/>
    </source>
</evidence>
<evidence type="ECO:0000256" key="3">
    <source>
        <dbReference type="ARBA" id="ARBA00022806"/>
    </source>
</evidence>
<evidence type="ECO:0000256" key="5">
    <source>
        <dbReference type="SAM" id="MobiDB-lite"/>
    </source>
</evidence>
<dbReference type="InterPro" id="IPR027417">
    <property type="entry name" value="P-loop_NTPase"/>
</dbReference>
<reference evidence="7 8" key="1">
    <citation type="journal article" date="2013" name="BMC Genomics">
        <title>The miniature genome of a carnivorous plant Genlisea aurea contains a low number of genes and short non-coding sequences.</title>
        <authorList>
            <person name="Leushkin E.V."/>
            <person name="Sutormin R.A."/>
            <person name="Nabieva E.R."/>
            <person name="Penin A.A."/>
            <person name="Kondrashov A.S."/>
            <person name="Logacheva M.D."/>
        </authorList>
    </citation>
    <scope>NUCLEOTIDE SEQUENCE [LARGE SCALE GENOMIC DNA]</scope>
</reference>
<name>S8CI30_9LAMI</name>
<dbReference type="InterPro" id="IPR025313">
    <property type="entry name" value="SPB4-like_CTE"/>
</dbReference>
<sequence>IQVDCPEDVATYIHRVGRTARYESGGRSILFLSPSETKMLEKLEEKKIPIRLLKANPKRLQPISGLLAALLVKYPNLLSLAQRAFVTYLRSIHKQHDRDLFDVAKLPVEEFSASLGLPMSPKVRFLKRNVKGSSSNKLVEEQPPPPPLLPGRTEEEEEEETGDIFYSGKGDDDRRHDDAGGEKTTQTVIDDSPGVRILKKKKLKINLNRPAGSRVVFDDVGNALPPLAGLAEMNPDSDSVKLDVDKVSERFAKLKEEMRAADREDKVVDRERRREKRIKLKMKLKRGREEEEEGEGGGGVCCGKKKKKKIYLESDDEEKKVVDASGISVAEQEEIALKLLNSMHS</sequence>
<evidence type="ECO:0000313" key="8">
    <source>
        <dbReference type="Proteomes" id="UP000015453"/>
    </source>
</evidence>
<keyword evidence="1" id="KW-0547">Nucleotide-binding</keyword>
<dbReference type="PANTHER" id="PTHR47959:SF1">
    <property type="entry name" value="ATP-DEPENDENT RNA HELICASE DBPA"/>
    <property type="match status" value="1"/>
</dbReference>
<feature type="domain" description="Helicase C-terminal" evidence="6">
    <location>
        <begin position="1"/>
        <end position="64"/>
    </location>
</feature>
<dbReference type="OrthoDB" id="10259640at2759"/>
<keyword evidence="8" id="KW-1185">Reference proteome</keyword>
<dbReference type="GO" id="GO:0016787">
    <property type="term" value="F:hydrolase activity"/>
    <property type="evidence" value="ECO:0007669"/>
    <property type="project" value="UniProtKB-KW"/>
</dbReference>
<organism evidence="7 8">
    <name type="scientific">Genlisea aurea</name>
    <dbReference type="NCBI Taxonomy" id="192259"/>
    <lineage>
        <taxon>Eukaryota</taxon>
        <taxon>Viridiplantae</taxon>
        <taxon>Streptophyta</taxon>
        <taxon>Embryophyta</taxon>
        <taxon>Tracheophyta</taxon>
        <taxon>Spermatophyta</taxon>
        <taxon>Magnoliopsida</taxon>
        <taxon>eudicotyledons</taxon>
        <taxon>Gunneridae</taxon>
        <taxon>Pentapetalae</taxon>
        <taxon>asterids</taxon>
        <taxon>lamiids</taxon>
        <taxon>Lamiales</taxon>
        <taxon>Lentibulariaceae</taxon>
        <taxon>Genlisea</taxon>
    </lineage>
</organism>
<evidence type="ECO:0000313" key="7">
    <source>
        <dbReference type="EMBL" id="EPS66689.1"/>
    </source>
</evidence>
<evidence type="ECO:0000256" key="2">
    <source>
        <dbReference type="ARBA" id="ARBA00022801"/>
    </source>
</evidence>
<feature type="region of interest" description="Disordered" evidence="5">
    <location>
        <begin position="133"/>
        <end position="188"/>
    </location>
</feature>
<dbReference type="PANTHER" id="PTHR47959">
    <property type="entry name" value="ATP-DEPENDENT RNA HELICASE RHLE-RELATED"/>
    <property type="match status" value="1"/>
</dbReference>
<dbReference type="SMART" id="SM01178">
    <property type="entry name" value="DUF4217"/>
    <property type="match status" value="1"/>
</dbReference>
<dbReference type="Pfam" id="PF13959">
    <property type="entry name" value="CTE_SPB4"/>
    <property type="match status" value="1"/>
</dbReference>
<dbReference type="GO" id="GO:0005829">
    <property type="term" value="C:cytosol"/>
    <property type="evidence" value="ECO:0007669"/>
    <property type="project" value="TreeGrafter"/>
</dbReference>
<feature type="compositionally biased region" description="Basic and acidic residues" evidence="5">
    <location>
        <begin position="169"/>
        <end position="181"/>
    </location>
</feature>
<dbReference type="InterPro" id="IPR050079">
    <property type="entry name" value="DEAD_box_RNA_helicase"/>
</dbReference>
<accession>S8CI30</accession>
<dbReference type="Gene3D" id="3.40.50.300">
    <property type="entry name" value="P-loop containing nucleotide triphosphate hydrolases"/>
    <property type="match status" value="1"/>
</dbReference>
<dbReference type="GO" id="GO:0003724">
    <property type="term" value="F:RNA helicase activity"/>
    <property type="evidence" value="ECO:0007669"/>
    <property type="project" value="TreeGrafter"/>
</dbReference>
<keyword evidence="4" id="KW-0067">ATP-binding</keyword>
<dbReference type="InterPro" id="IPR001650">
    <property type="entry name" value="Helicase_C-like"/>
</dbReference>
<keyword evidence="3" id="KW-0347">Helicase</keyword>
<dbReference type="GO" id="GO:0005524">
    <property type="term" value="F:ATP binding"/>
    <property type="evidence" value="ECO:0007669"/>
    <property type="project" value="UniProtKB-KW"/>
</dbReference>
<proteinExistence type="predicted"/>
<protein>
    <recommendedName>
        <fullName evidence="6">Helicase C-terminal domain-containing protein</fullName>
    </recommendedName>
</protein>
<feature type="non-terminal residue" evidence="7">
    <location>
        <position position="1"/>
    </location>
</feature>
<dbReference type="EMBL" id="AUSU01003534">
    <property type="protein sequence ID" value="EPS66689.1"/>
    <property type="molecule type" value="Genomic_DNA"/>
</dbReference>
<dbReference type="Proteomes" id="UP000015453">
    <property type="component" value="Unassembled WGS sequence"/>
</dbReference>
<gene>
    <name evidence="7" type="ORF">M569_08087</name>
</gene>
<evidence type="ECO:0000256" key="4">
    <source>
        <dbReference type="ARBA" id="ARBA00022840"/>
    </source>
</evidence>
<dbReference type="SUPFAM" id="SSF52540">
    <property type="entry name" value="P-loop containing nucleoside triphosphate hydrolases"/>
    <property type="match status" value="1"/>
</dbReference>